<dbReference type="AlphaFoldDB" id="A0A3M7QQR4"/>
<evidence type="ECO:0000313" key="2">
    <source>
        <dbReference type="Proteomes" id="UP000276133"/>
    </source>
</evidence>
<dbReference type="EMBL" id="REGN01005429">
    <property type="protein sequence ID" value="RNA13414.1"/>
    <property type="molecule type" value="Genomic_DNA"/>
</dbReference>
<proteinExistence type="predicted"/>
<sequence length="75" mass="8745">MRHKNLEIAESGFISKNLYPLGLSNTIIYHISNGLFFCDGFYRIRFKNFKNNIKFKKGSFGFNPVINEAYLTAKF</sequence>
<protein>
    <submittedName>
        <fullName evidence="1">Uncharacterized protein</fullName>
    </submittedName>
</protein>
<accession>A0A3M7QQR4</accession>
<organism evidence="1 2">
    <name type="scientific">Brachionus plicatilis</name>
    <name type="common">Marine rotifer</name>
    <name type="synonym">Brachionus muelleri</name>
    <dbReference type="NCBI Taxonomy" id="10195"/>
    <lineage>
        <taxon>Eukaryota</taxon>
        <taxon>Metazoa</taxon>
        <taxon>Spiralia</taxon>
        <taxon>Gnathifera</taxon>
        <taxon>Rotifera</taxon>
        <taxon>Eurotatoria</taxon>
        <taxon>Monogononta</taxon>
        <taxon>Pseudotrocha</taxon>
        <taxon>Ploima</taxon>
        <taxon>Brachionidae</taxon>
        <taxon>Brachionus</taxon>
    </lineage>
</organism>
<keyword evidence="2" id="KW-1185">Reference proteome</keyword>
<dbReference type="Proteomes" id="UP000276133">
    <property type="component" value="Unassembled WGS sequence"/>
</dbReference>
<gene>
    <name evidence="1" type="ORF">BpHYR1_046797</name>
</gene>
<name>A0A3M7QQR4_BRAPC</name>
<evidence type="ECO:0000313" key="1">
    <source>
        <dbReference type="EMBL" id="RNA13414.1"/>
    </source>
</evidence>
<comment type="caution">
    <text evidence="1">The sequence shown here is derived from an EMBL/GenBank/DDBJ whole genome shotgun (WGS) entry which is preliminary data.</text>
</comment>
<reference evidence="1 2" key="1">
    <citation type="journal article" date="2018" name="Sci. Rep.">
        <title>Genomic signatures of local adaptation to the degree of environmental predictability in rotifers.</title>
        <authorList>
            <person name="Franch-Gras L."/>
            <person name="Hahn C."/>
            <person name="Garcia-Roger E.M."/>
            <person name="Carmona M.J."/>
            <person name="Serra M."/>
            <person name="Gomez A."/>
        </authorList>
    </citation>
    <scope>NUCLEOTIDE SEQUENCE [LARGE SCALE GENOMIC DNA]</scope>
    <source>
        <strain evidence="1">HYR1</strain>
    </source>
</reference>